<evidence type="ECO:0000313" key="2">
    <source>
        <dbReference type="Proteomes" id="UP001501710"/>
    </source>
</evidence>
<dbReference type="Proteomes" id="UP001501710">
    <property type="component" value="Unassembled WGS sequence"/>
</dbReference>
<name>A0ABP8BZH5_9ACTN</name>
<evidence type="ECO:0000313" key="1">
    <source>
        <dbReference type="EMBL" id="GAA4230631.1"/>
    </source>
</evidence>
<dbReference type="RefSeq" id="WP_344895003.1">
    <property type="nucleotide sequence ID" value="NZ_BAABAS010000005.1"/>
</dbReference>
<gene>
    <name evidence="1" type="ORF">GCM10022254_25940</name>
</gene>
<protein>
    <submittedName>
        <fullName evidence="1">Uncharacterized protein</fullName>
    </submittedName>
</protein>
<organism evidence="1 2">
    <name type="scientific">Actinomadura meridiana</name>
    <dbReference type="NCBI Taxonomy" id="559626"/>
    <lineage>
        <taxon>Bacteria</taxon>
        <taxon>Bacillati</taxon>
        <taxon>Actinomycetota</taxon>
        <taxon>Actinomycetes</taxon>
        <taxon>Streptosporangiales</taxon>
        <taxon>Thermomonosporaceae</taxon>
        <taxon>Actinomadura</taxon>
    </lineage>
</organism>
<reference evidence="2" key="1">
    <citation type="journal article" date="2019" name="Int. J. Syst. Evol. Microbiol.">
        <title>The Global Catalogue of Microorganisms (GCM) 10K type strain sequencing project: providing services to taxonomists for standard genome sequencing and annotation.</title>
        <authorList>
            <consortium name="The Broad Institute Genomics Platform"/>
            <consortium name="The Broad Institute Genome Sequencing Center for Infectious Disease"/>
            <person name="Wu L."/>
            <person name="Ma J."/>
        </authorList>
    </citation>
    <scope>NUCLEOTIDE SEQUENCE [LARGE SCALE GENOMIC DNA]</scope>
    <source>
        <strain evidence="2">JCM 17440</strain>
    </source>
</reference>
<comment type="caution">
    <text evidence="1">The sequence shown here is derived from an EMBL/GenBank/DDBJ whole genome shotgun (WGS) entry which is preliminary data.</text>
</comment>
<keyword evidence="2" id="KW-1185">Reference proteome</keyword>
<sequence>MPSRCCAAPELTRLLVLANEAAWRYSVSACAACGGAVVEYYSFDDWDTGNPADFEKYWWWRMNAPDTAAFRDAIAACPAPLDPGCGCAVHQAIKWRTPNTLPPSSETPYDHAQVPTTSFVLDEAGAIRWRSPD</sequence>
<dbReference type="EMBL" id="BAABAS010000005">
    <property type="protein sequence ID" value="GAA4230631.1"/>
    <property type="molecule type" value="Genomic_DNA"/>
</dbReference>
<accession>A0ABP8BZH5</accession>
<proteinExistence type="predicted"/>